<keyword evidence="3" id="KW-1185">Reference proteome</keyword>
<feature type="transmembrane region" description="Helical" evidence="1">
    <location>
        <begin position="196"/>
        <end position="220"/>
    </location>
</feature>
<proteinExistence type="predicted"/>
<dbReference type="Proteomes" id="UP001500731">
    <property type="component" value="Unassembled WGS sequence"/>
</dbReference>
<feature type="transmembrane region" description="Helical" evidence="1">
    <location>
        <begin position="293"/>
        <end position="314"/>
    </location>
</feature>
<evidence type="ECO:0000313" key="3">
    <source>
        <dbReference type="Proteomes" id="UP001500731"/>
    </source>
</evidence>
<feature type="transmembrane region" description="Helical" evidence="1">
    <location>
        <begin position="31"/>
        <end position="53"/>
    </location>
</feature>
<feature type="transmembrane region" description="Helical" evidence="1">
    <location>
        <begin position="77"/>
        <end position="99"/>
    </location>
</feature>
<keyword evidence="1" id="KW-0812">Transmembrane</keyword>
<keyword evidence="1" id="KW-1133">Transmembrane helix</keyword>
<feature type="transmembrane region" description="Helical" evidence="1">
    <location>
        <begin position="143"/>
        <end position="165"/>
    </location>
</feature>
<evidence type="ECO:0000313" key="2">
    <source>
        <dbReference type="EMBL" id="GAA4481272.1"/>
    </source>
</evidence>
<protein>
    <submittedName>
        <fullName evidence="2">Uncharacterized protein</fullName>
    </submittedName>
</protein>
<feature type="transmembrane region" description="Helical" evidence="1">
    <location>
        <begin position="262"/>
        <end position="287"/>
    </location>
</feature>
<gene>
    <name evidence="2" type="ORF">GCM10023171_09460</name>
</gene>
<name>A0ABP8P353_9MICO</name>
<accession>A0ABP8P353</accession>
<organism evidence="2 3">
    <name type="scientific">Microbacterium panaciterrae</name>
    <dbReference type="NCBI Taxonomy" id="985759"/>
    <lineage>
        <taxon>Bacteria</taxon>
        <taxon>Bacillati</taxon>
        <taxon>Actinomycetota</taxon>
        <taxon>Actinomycetes</taxon>
        <taxon>Micrococcales</taxon>
        <taxon>Microbacteriaceae</taxon>
        <taxon>Microbacterium</taxon>
    </lineage>
</organism>
<dbReference type="RefSeq" id="WP_345184887.1">
    <property type="nucleotide sequence ID" value="NZ_BAABGP010000007.1"/>
</dbReference>
<keyword evidence="1" id="KW-0472">Membrane</keyword>
<feature type="transmembrane region" description="Helical" evidence="1">
    <location>
        <begin position="111"/>
        <end position="137"/>
    </location>
</feature>
<comment type="caution">
    <text evidence="2">The sequence shown here is derived from an EMBL/GenBank/DDBJ whole genome shotgun (WGS) entry which is preliminary data.</text>
</comment>
<sequence length="353" mass="37461">MTRVTAAPIDQGPVEQVEPAPPLTFRESLGAIAYLGFGYVYVHLTALWVWNVIHHTMASTWTDFITAGTALTADVGWVIPTAVGSIFAAYVALFGESFARRRFAQRTKDMAVLSALAVASVLLGYATATCIAILAGAENAARAFPIVGFTLLTVLLAAGAGTAFWGNPAGQVRTAVQEEADLRVMRLRLESPSGKLGPRVAAATAWTVLPATLFGCIYAFTGTGPVPTILLTVSALVITALTVWGLFFYVRSRAFSPRRYLRVLNAFALAVTVASVVLSVGAIWPLLGPFGQVTLVTLIVLIGCSAFVSAGRWLTIRALAQASAYNRLSLRIPKARVNTRSARARLATESTSG</sequence>
<evidence type="ECO:0000256" key="1">
    <source>
        <dbReference type="SAM" id="Phobius"/>
    </source>
</evidence>
<feature type="transmembrane region" description="Helical" evidence="1">
    <location>
        <begin position="226"/>
        <end position="250"/>
    </location>
</feature>
<reference evidence="3" key="1">
    <citation type="journal article" date="2019" name="Int. J. Syst. Evol. Microbiol.">
        <title>The Global Catalogue of Microorganisms (GCM) 10K type strain sequencing project: providing services to taxonomists for standard genome sequencing and annotation.</title>
        <authorList>
            <consortium name="The Broad Institute Genomics Platform"/>
            <consortium name="The Broad Institute Genome Sequencing Center for Infectious Disease"/>
            <person name="Wu L."/>
            <person name="Ma J."/>
        </authorList>
    </citation>
    <scope>NUCLEOTIDE SEQUENCE [LARGE SCALE GENOMIC DNA]</scope>
    <source>
        <strain evidence="3">JCM 17839</strain>
    </source>
</reference>
<dbReference type="EMBL" id="BAABGP010000007">
    <property type="protein sequence ID" value="GAA4481272.1"/>
    <property type="molecule type" value="Genomic_DNA"/>
</dbReference>